<dbReference type="EnsemblMetazoa" id="tetur12g04661.1">
    <property type="protein sequence ID" value="tetur12g04661.1"/>
    <property type="gene ID" value="tetur12g04661"/>
</dbReference>
<dbReference type="Proteomes" id="UP000015104">
    <property type="component" value="Unassembled WGS sequence"/>
</dbReference>
<keyword evidence="1" id="KW-0812">Transmembrane</keyword>
<reference evidence="2" key="2">
    <citation type="submission" date="2015-06" db="UniProtKB">
        <authorList>
            <consortium name="EnsemblMetazoa"/>
        </authorList>
    </citation>
    <scope>IDENTIFICATION</scope>
</reference>
<dbReference type="AlphaFoldDB" id="T1KJD5"/>
<reference evidence="3" key="1">
    <citation type="submission" date="2011-08" db="EMBL/GenBank/DDBJ databases">
        <authorList>
            <person name="Rombauts S."/>
        </authorList>
    </citation>
    <scope>NUCLEOTIDE SEQUENCE</scope>
    <source>
        <strain evidence="3">London</strain>
    </source>
</reference>
<proteinExistence type="predicted"/>
<dbReference type="HOGENOM" id="CLU_742543_0_0_1"/>
<feature type="transmembrane region" description="Helical" evidence="1">
    <location>
        <begin position="165"/>
        <end position="182"/>
    </location>
</feature>
<feature type="transmembrane region" description="Helical" evidence="1">
    <location>
        <begin position="245"/>
        <end position="269"/>
    </location>
</feature>
<evidence type="ECO:0000256" key="1">
    <source>
        <dbReference type="SAM" id="Phobius"/>
    </source>
</evidence>
<feature type="transmembrane region" description="Helical" evidence="1">
    <location>
        <begin position="276"/>
        <end position="297"/>
    </location>
</feature>
<sequence>MMILIKVLQCWIRNDEPVNFPEITINSIPSKLMLHVSSTSGTGQKCLFAFIMSLHNLRYVIKLWGISLDAVFEANVNIILYFLGQICIFSLFHLKYNNTFVEKVEDLWNDFQIEFDNETRKYFWTRKVFYYSATVFSKICYLIYDMSKTYHNWPYSDSEKLRNEVDYWFGVIRLAIIYPFFICQDCILFDLSITAETAIEYIESQSKRIYKESLKDEKALHFKVIHDLRLKYLQTHRLANKMNEFISPCLPVFLLIYMQHFIYLVYLILFVQQSQFLLISRIIACIGAFPVTIVYIYSTAQVYKKSQQLLMTVYKLSLKTDYLKALNEITLFVNCNEIGFSLGGICMITSSAITTTFSFIATLIIAIPSFAR</sequence>
<accession>T1KJD5</accession>
<feature type="transmembrane region" description="Helical" evidence="1">
    <location>
        <begin position="78"/>
        <end position="96"/>
    </location>
</feature>
<name>T1KJD5_TETUR</name>
<feature type="transmembrane region" description="Helical" evidence="1">
    <location>
        <begin position="128"/>
        <end position="144"/>
    </location>
</feature>
<evidence type="ECO:0000313" key="2">
    <source>
        <dbReference type="EnsemblMetazoa" id="tetur12g04661.1"/>
    </source>
</evidence>
<evidence type="ECO:0008006" key="4">
    <source>
        <dbReference type="Google" id="ProtNLM"/>
    </source>
</evidence>
<evidence type="ECO:0000313" key="3">
    <source>
        <dbReference type="Proteomes" id="UP000015104"/>
    </source>
</evidence>
<protein>
    <recommendedName>
        <fullName evidence="4">Gustatory receptor</fullName>
    </recommendedName>
</protein>
<feature type="transmembrane region" description="Helical" evidence="1">
    <location>
        <begin position="340"/>
        <end position="367"/>
    </location>
</feature>
<dbReference type="EMBL" id="CAEY01000114">
    <property type="status" value="NOT_ANNOTATED_CDS"/>
    <property type="molecule type" value="Genomic_DNA"/>
</dbReference>
<keyword evidence="1" id="KW-0472">Membrane</keyword>
<keyword evidence="1" id="KW-1133">Transmembrane helix</keyword>
<organism evidence="2 3">
    <name type="scientific">Tetranychus urticae</name>
    <name type="common">Two-spotted spider mite</name>
    <dbReference type="NCBI Taxonomy" id="32264"/>
    <lineage>
        <taxon>Eukaryota</taxon>
        <taxon>Metazoa</taxon>
        <taxon>Ecdysozoa</taxon>
        <taxon>Arthropoda</taxon>
        <taxon>Chelicerata</taxon>
        <taxon>Arachnida</taxon>
        <taxon>Acari</taxon>
        <taxon>Acariformes</taxon>
        <taxon>Trombidiformes</taxon>
        <taxon>Prostigmata</taxon>
        <taxon>Eleutherengona</taxon>
        <taxon>Raphignathae</taxon>
        <taxon>Tetranychoidea</taxon>
        <taxon>Tetranychidae</taxon>
        <taxon>Tetranychus</taxon>
    </lineage>
</organism>
<keyword evidence="3" id="KW-1185">Reference proteome</keyword>